<feature type="compositionally biased region" description="Basic and acidic residues" evidence="2">
    <location>
        <begin position="237"/>
        <end position="247"/>
    </location>
</feature>
<dbReference type="Proteomes" id="UP000700596">
    <property type="component" value="Unassembled WGS sequence"/>
</dbReference>
<dbReference type="PANTHER" id="PTHR48050">
    <property type="entry name" value="STEROL 3-BETA-GLUCOSYLTRANSFERASE"/>
    <property type="match status" value="1"/>
</dbReference>
<dbReference type="InterPro" id="IPR002213">
    <property type="entry name" value="UDP_glucos_trans"/>
</dbReference>
<comment type="caution">
    <text evidence="5">The sequence shown here is derived from an EMBL/GenBank/DDBJ whole genome shotgun (WGS) entry which is preliminary data.</text>
</comment>
<dbReference type="InterPro" id="IPR050426">
    <property type="entry name" value="Glycosyltransferase_28"/>
</dbReference>
<evidence type="ECO:0000259" key="4">
    <source>
        <dbReference type="Pfam" id="PF06722"/>
    </source>
</evidence>
<evidence type="ECO:0000256" key="1">
    <source>
        <dbReference type="ARBA" id="ARBA00022679"/>
    </source>
</evidence>
<feature type="compositionally biased region" description="Basic and acidic residues" evidence="2">
    <location>
        <begin position="1226"/>
        <end position="1239"/>
    </location>
</feature>
<feature type="compositionally biased region" description="Basic and acidic residues" evidence="2">
    <location>
        <begin position="151"/>
        <end position="166"/>
    </location>
</feature>
<feature type="compositionally biased region" description="Basic and acidic residues" evidence="2">
    <location>
        <begin position="832"/>
        <end position="849"/>
    </location>
</feature>
<keyword evidence="1 5" id="KW-0808">Transferase</keyword>
<evidence type="ECO:0000313" key="6">
    <source>
        <dbReference type="Proteomes" id="UP000700596"/>
    </source>
</evidence>
<feature type="region of interest" description="Disordered" evidence="2">
    <location>
        <begin position="810"/>
        <end position="861"/>
    </location>
</feature>
<dbReference type="GO" id="GO:0016906">
    <property type="term" value="F:sterol 3-beta-glucosyltransferase activity"/>
    <property type="evidence" value="ECO:0007669"/>
    <property type="project" value="UniProtKB-ARBA"/>
</dbReference>
<proteinExistence type="predicted"/>
<dbReference type="PANTHER" id="PTHR48050:SF5">
    <property type="entry name" value="UDP-GLUCOSE,STEROL TRANSFERASE"/>
    <property type="match status" value="1"/>
</dbReference>
<evidence type="ECO:0000313" key="5">
    <source>
        <dbReference type="EMBL" id="KAH7135162.1"/>
    </source>
</evidence>
<gene>
    <name evidence="5" type="ORF">B0J11DRAFT_154235</name>
</gene>
<feature type="region of interest" description="Disordered" evidence="2">
    <location>
        <begin position="1"/>
        <end position="195"/>
    </location>
</feature>
<evidence type="ECO:0000259" key="3">
    <source>
        <dbReference type="Pfam" id="PF03033"/>
    </source>
</evidence>
<evidence type="ECO:0000256" key="2">
    <source>
        <dbReference type="SAM" id="MobiDB-lite"/>
    </source>
</evidence>
<feature type="compositionally biased region" description="Basic residues" evidence="2">
    <location>
        <begin position="810"/>
        <end position="819"/>
    </location>
</feature>
<feature type="region of interest" description="Disordered" evidence="2">
    <location>
        <begin position="1109"/>
        <end position="1239"/>
    </location>
</feature>
<dbReference type="AlphaFoldDB" id="A0A9P9EDM0"/>
<feature type="compositionally biased region" description="Polar residues" evidence="2">
    <location>
        <begin position="28"/>
        <end position="46"/>
    </location>
</feature>
<sequence length="1239" mass="136743">MANYMPEPEDVNDIPTTIRLQEPRFPSGNGSANTSTKNTDTQPSSPDKTDAPPANDVAAAKNDTKPQTTSTTQPRPMRRTQTEAAPGQRPMLEKSATERPQPKSRASLLGKKRAGTGGRPNNLGRQATLSFDPYSSDSSSSSDEDEPADPSNRDASHDDRSKERQQKSHKTHGGPFSKFNLKHEDFSSKGRVSKSDGRLKLSINETLNSGYFAKTLGVGLVKHLKGDDDNSTSSGEEIDKVTKGRVDPEEDIMEDPKRRVRLNIVVIVIGSRGDIQPFLKIGKILKEDYGHRVRIATHPAFKKFVEEDSKLEFFSVGGDPSELMAFMVKNPGLIPSLDTIKEGEIGKRRAAMYDMFQGMWRACINSTDDEGDEANLKMMGGKHPFIADAIIANPPSFAPPHIAEKLGIPLHMMFTFPYTPTAKFPHPLANIKTSNVEMQYTNFMSYPLVEMMTWQGLGDLINRFRVKSLCLEEVSTLWAPGQLYRLKVPYTYMWSPGLVPKPKDWGPEINLSGFVFLDLASSFEPPDDLTKFLEAGEPPIYIGFGSIVVDDPDKFTEMIFKAVEMAGVRALVSKGWGGFGSDSTPDNIFMLENTPHDWLFPKVSAVVHHGGAGTTAIGLKCGIPTMIVPFFGDQPFWGDMVSKAKAGAHQCIPYKKLTAERLAEGIKECLTDEAKENVQKIADSIAKEGDGAINAVQSFHRSLPLYGKHNMRCQMLENRVANWTLKGTDLRLSALAAELLVEWKKIKWSELRLARHFEWNDFGGPGEPITGIWGVLVGTVEDVFTGVGLVPLNMARSVKKREKYYEKKWQLKKRQKHNQPRISPGNKKIKAKKDDTNGEETNGRPKVERQQSSLSKLSEPDEALAEEFAHEAGHGFKKTGAAILKSPMYFSLAVTKGFHNAPRLYGDETVRRPPRVTGFHSGIRAGRDEFVHGIHDGVTGIWRQPIKGAKEGGVLGCMRGVGMGIGGFFLKDIAAFLGPGAYTMKGLDEESRKKYQPTSFIRRARIIQGQKDIAEIGPRLSRQKGGNAKATTEDEGTKRQDIELELSRRWEAVQSQISADKKKHRTGIRASLLGRSQDKGGTHIERKASRANIEPPGQIGNPIKASSTPIAQIDGASGDPEPAVNRGNTAPVTSTTSAKKTFSRNQKYTVEEIPSAVKEKAKKESNSTHRVPNVFEASLEGNGRPVGDGKPIEDGRPTSGRQYASYKNEQEEERPRTRSDLTGLETVRKDAEGDRSQSQ</sequence>
<dbReference type="CDD" id="cd03784">
    <property type="entry name" value="GT1_Gtf-like"/>
    <property type="match status" value="1"/>
</dbReference>
<feature type="compositionally biased region" description="Low complexity" evidence="2">
    <location>
        <begin position="130"/>
        <end position="141"/>
    </location>
</feature>
<feature type="domain" description="Glycosyltransferase family 28 N-terminal" evidence="3">
    <location>
        <begin position="264"/>
        <end position="423"/>
    </location>
</feature>
<dbReference type="FunFam" id="3.40.50.2000:FF:000009">
    <property type="entry name" value="Sterol 3-beta-glucosyltransferase UGT80A2"/>
    <property type="match status" value="1"/>
</dbReference>
<dbReference type="InterPro" id="IPR004276">
    <property type="entry name" value="GlycoTrans_28_N"/>
</dbReference>
<reference evidence="5" key="1">
    <citation type="journal article" date="2021" name="Nat. Commun.">
        <title>Genetic determinants of endophytism in the Arabidopsis root mycobiome.</title>
        <authorList>
            <person name="Mesny F."/>
            <person name="Miyauchi S."/>
            <person name="Thiergart T."/>
            <person name="Pickel B."/>
            <person name="Atanasova L."/>
            <person name="Karlsson M."/>
            <person name="Huettel B."/>
            <person name="Barry K.W."/>
            <person name="Haridas S."/>
            <person name="Chen C."/>
            <person name="Bauer D."/>
            <person name="Andreopoulos W."/>
            <person name="Pangilinan J."/>
            <person name="LaButti K."/>
            <person name="Riley R."/>
            <person name="Lipzen A."/>
            <person name="Clum A."/>
            <person name="Drula E."/>
            <person name="Henrissat B."/>
            <person name="Kohler A."/>
            <person name="Grigoriev I.V."/>
            <person name="Martin F.M."/>
            <person name="Hacquard S."/>
        </authorList>
    </citation>
    <scope>NUCLEOTIDE SEQUENCE</scope>
    <source>
        <strain evidence="5">MPI-CAGE-CH-0243</strain>
    </source>
</reference>
<accession>A0A9P9EDM0</accession>
<dbReference type="Gene3D" id="3.40.50.2000">
    <property type="entry name" value="Glycogen Phosphorylase B"/>
    <property type="match status" value="2"/>
</dbReference>
<protein>
    <submittedName>
        <fullName evidence="5">UDP-glucose,sterol transferase</fullName>
    </submittedName>
</protein>
<feature type="compositionally biased region" description="Low complexity" evidence="2">
    <location>
        <begin position="65"/>
        <end position="75"/>
    </location>
</feature>
<feature type="domain" description="Erythromycin biosynthesis protein CIII-like C-terminal" evidence="4">
    <location>
        <begin position="583"/>
        <end position="686"/>
    </location>
</feature>
<feature type="compositionally biased region" description="Basic and acidic residues" evidence="2">
    <location>
        <begin position="181"/>
        <end position="195"/>
    </location>
</feature>
<dbReference type="InterPro" id="IPR010610">
    <property type="entry name" value="EryCIII-like_C"/>
</dbReference>
<feature type="region of interest" description="Disordered" evidence="2">
    <location>
        <begin position="225"/>
        <end position="248"/>
    </location>
</feature>
<dbReference type="Pfam" id="PF06722">
    <property type="entry name" value="EryCIII-like_C"/>
    <property type="match status" value="1"/>
</dbReference>
<dbReference type="SUPFAM" id="SSF53756">
    <property type="entry name" value="UDP-Glycosyltransferase/glycogen phosphorylase"/>
    <property type="match status" value="1"/>
</dbReference>
<dbReference type="Pfam" id="PF03033">
    <property type="entry name" value="Glyco_transf_28"/>
    <property type="match status" value="1"/>
</dbReference>
<feature type="region of interest" description="Disordered" evidence="2">
    <location>
        <begin position="1020"/>
        <end position="1039"/>
    </location>
</feature>
<feature type="compositionally biased region" description="Basic and acidic residues" evidence="2">
    <location>
        <begin position="1157"/>
        <end position="1167"/>
    </location>
</feature>
<dbReference type="EMBL" id="JAGMWT010000002">
    <property type="protein sequence ID" value="KAH7135162.1"/>
    <property type="molecule type" value="Genomic_DNA"/>
</dbReference>
<feature type="compositionally biased region" description="Basic and acidic residues" evidence="2">
    <location>
        <begin position="91"/>
        <end position="101"/>
    </location>
</feature>
<feature type="compositionally biased region" description="Polar residues" evidence="2">
    <location>
        <begin position="1126"/>
        <end position="1148"/>
    </location>
</feature>
<dbReference type="FunFam" id="3.40.50.2000:FF:000100">
    <property type="entry name" value="Glycosyltransferase family 1 protein"/>
    <property type="match status" value="1"/>
</dbReference>
<dbReference type="OrthoDB" id="5835829at2759"/>
<organism evidence="5 6">
    <name type="scientific">Dendryphion nanum</name>
    <dbReference type="NCBI Taxonomy" id="256645"/>
    <lineage>
        <taxon>Eukaryota</taxon>
        <taxon>Fungi</taxon>
        <taxon>Dikarya</taxon>
        <taxon>Ascomycota</taxon>
        <taxon>Pezizomycotina</taxon>
        <taxon>Dothideomycetes</taxon>
        <taxon>Pleosporomycetidae</taxon>
        <taxon>Pleosporales</taxon>
        <taxon>Torulaceae</taxon>
        <taxon>Dendryphion</taxon>
    </lineage>
</organism>
<name>A0A9P9EDM0_9PLEO</name>
<dbReference type="GO" id="GO:0005975">
    <property type="term" value="P:carbohydrate metabolic process"/>
    <property type="evidence" value="ECO:0007669"/>
    <property type="project" value="InterPro"/>
</dbReference>
<keyword evidence="6" id="KW-1185">Reference proteome</keyword>